<sequence>MFLVLLLCSLLMSVAASLQCPKRILVTGANKGIGKAICQKILSDQQDTYVFLGSRDKARGEEAVKSIVAEMGQGVVGRLECVPLDVSSDSSVKSAAEIISEKCGSQDVPLYGIVNNAGVGFGRSTKDTLNTNFYGPMRVCTAFLPLLRKGSRIVMISSASGPNFVSKRDPETARFFTSFATTVEQLEEKLTEIGDTLSQEAYGLSKASLNVFTMQLAKARPELVINACTPGFIDTDLTKGMGANNPPEKGTIAPLHLLFGDLQGNGWYYGSDAVRSPIDRYRAPGDPPYTGN</sequence>
<dbReference type="PANTHER" id="PTHR43963:SF6">
    <property type="entry name" value="CHAIN DEHYDROGENASE FAMILY PROTEIN, PUTATIVE (AFU_ORTHOLOGUE AFUA_3G15350)-RELATED"/>
    <property type="match status" value="1"/>
</dbReference>
<dbReference type="PANTHER" id="PTHR43963">
    <property type="entry name" value="CARBONYL REDUCTASE 1-RELATED"/>
    <property type="match status" value="1"/>
</dbReference>
<reference evidence="5" key="1">
    <citation type="submission" date="2014-11" db="EMBL/GenBank/DDBJ databases">
        <authorList>
            <person name="Otto D Thomas"/>
            <person name="Naeem Raeece"/>
        </authorList>
    </citation>
    <scope>NUCLEOTIDE SEQUENCE</scope>
</reference>
<dbReference type="Gene3D" id="3.40.50.720">
    <property type="entry name" value="NAD(P)-binding Rossmann-like Domain"/>
    <property type="match status" value="1"/>
</dbReference>
<dbReference type="InterPro" id="IPR036291">
    <property type="entry name" value="NAD(P)-bd_dom_sf"/>
</dbReference>
<dbReference type="PhylomeDB" id="A0A0G4I808"/>
<dbReference type="VEuPathDB" id="CryptoDB:Cvel_11732"/>
<evidence type="ECO:0000256" key="3">
    <source>
        <dbReference type="ARBA" id="ARBA00023002"/>
    </source>
</evidence>
<proteinExistence type="inferred from homology"/>
<feature type="chain" id="PRO_5005192324" description="Ketoreductase (KR) domain-containing protein" evidence="4">
    <location>
        <begin position="17"/>
        <end position="292"/>
    </location>
</feature>
<evidence type="ECO:0000256" key="2">
    <source>
        <dbReference type="ARBA" id="ARBA00022857"/>
    </source>
</evidence>
<dbReference type="GO" id="GO:0016491">
    <property type="term" value="F:oxidoreductase activity"/>
    <property type="evidence" value="ECO:0007669"/>
    <property type="project" value="UniProtKB-KW"/>
</dbReference>
<evidence type="ECO:0000256" key="4">
    <source>
        <dbReference type="SAM" id="SignalP"/>
    </source>
</evidence>
<keyword evidence="4" id="KW-0732">Signal</keyword>
<accession>A0A0G4I808</accession>
<protein>
    <recommendedName>
        <fullName evidence="6">Ketoreductase (KR) domain-containing protein</fullName>
    </recommendedName>
</protein>
<gene>
    <name evidence="5" type="ORF">Cvel_11732</name>
</gene>
<keyword evidence="3" id="KW-0560">Oxidoreductase</keyword>
<dbReference type="PRINTS" id="PR00081">
    <property type="entry name" value="GDHRDH"/>
</dbReference>
<name>A0A0G4I808_9ALVE</name>
<dbReference type="SUPFAM" id="SSF51735">
    <property type="entry name" value="NAD(P)-binding Rossmann-fold domains"/>
    <property type="match status" value="1"/>
</dbReference>
<dbReference type="InterPro" id="IPR002347">
    <property type="entry name" value="SDR_fam"/>
</dbReference>
<dbReference type="Pfam" id="PF00106">
    <property type="entry name" value="adh_short"/>
    <property type="match status" value="1"/>
</dbReference>
<dbReference type="AlphaFoldDB" id="A0A0G4I808"/>
<evidence type="ECO:0008006" key="6">
    <source>
        <dbReference type="Google" id="ProtNLM"/>
    </source>
</evidence>
<feature type="signal peptide" evidence="4">
    <location>
        <begin position="1"/>
        <end position="16"/>
    </location>
</feature>
<keyword evidence="2" id="KW-0521">NADP</keyword>
<evidence type="ECO:0000313" key="5">
    <source>
        <dbReference type="EMBL" id="CEM53113.1"/>
    </source>
</evidence>
<organism evidence="5">
    <name type="scientific">Chromera velia CCMP2878</name>
    <dbReference type="NCBI Taxonomy" id="1169474"/>
    <lineage>
        <taxon>Eukaryota</taxon>
        <taxon>Sar</taxon>
        <taxon>Alveolata</taxon>
        <taxon>Colpodellida</taxon>
        <taxon>Chromeraceae</taxon>
        <taxon>Chromera</taxon>
    </lineage>
</organism>
<comment type="similarity">
    <text evidence="1">Belongs to the short-chain dehydrogenases/reductases (SDR) family.</text>
</comment>
<dbReference type="EMBL" id="CDMZ01005515">
    <property type="protein sequence ID" value="CEM53113.1"/>
    <property type="molecule type" value="Genomic_DNA"/>
</dbReference>
<evidence type="ECO:0000256" key="1">
    <source>
        <dbReference type="ARBA" id="ARBA00006484"/>
    </source>
</evidence>